<keyword evidence="1" id="KW-0813">Transport</keyword>
<gene>
    <name evidence="9" type="ORF">BTO08_04300</name>
</gene>
<dbReference type="GO" id="GO:0046872">
    <property type="term" value="F:metal ion binding"/>
    <property type="evidence" value="ECO:0007669"/>
    <property type="project" value="UniProtKB-KW"/>
</dbReference>
<dbReference type="Proteomes" id="UP000238730">
    <property type="component" value="Unassembled WGS sequence"/>
</dbReference>
<dbReference type="GO" id="GO:0020037">
    <property type="term" value="F:heme binding"/>
    <property type="evidence" value="ECO:0007669"/>
    <property type="project" value="InterPro"/>
</dbReference>
<dbReference type="AlphaFoldDB" id="A0A2S7VX98"/>
<dbReference type="Pfam" id="PF00034">
    <property type="entry name" value="Cytochrom_C"/>
    <property type="match status" value="1"/>
</dbReference>
<feature type="signal peptide" evidence="7">
    <location>
        <begin position="1"/>
        <end position="24"/>
    </location>
</feature>
<feature type="chain" id="PRO_5015726982" evidence="7">
    <location>
        <begin position="25"/>
        <end position="120"/>
    </location>
</feature>
<dbReference type="GO" id="GO:0009055">
    <property type="term" value="F:electron transfer activity"/>
    <property type="evidence" value="ECO:0007669"/>
    <property type="project" value="InterPro"/>
</dbReference>
<organism evidence="9 10">
    <name type="scientific">Photobacterium angustum</name>
    <dbReference type="NCBI Taxonomy" id="661"/>
    <lineage>
        <taxon>Bacteria</taxon>
        <taxon>Pseudomonadati</taxon>
        <taxon>Pseudomonadota</taxon>
        <taxon>Gammaproteobacteria</taxon>
        <taxon>Vibrionales</taxon>
        <taxon>Vibrionaceae</taxon>
        <taxon>Photobacterium</taxon>
    </lineage>
</organism>
<evidence type="ECO:0000256" key="3">
    <source>
        <dbReference type="ARBA" id="ARBA00022723"/>
    </source>
</evidence>
<keyword evidence="7" id="KW-0732">Signal</keyword>
<proteinExistence type="predicted"/>
<evidence type="ECO:0000256" key="6">
    <source>
        <dbReference type="PROSITE-ProRule" id="PRU00433"/>
    </source>
</evidence>
<accession>A0A2S7VX98</accession>
<evidence type="ECO:0000256" key="1">
    <source>
        <dbReference type="ARBA" id="ARBA00022448"/>
    </source>
</evidence>
<dbReference type="InterPro" id="IPR050597">
    <property type="entry name" value="Cytochrome_c_Oxidase_Subunit"/>
</dbReference>
<evidence type="ECO:0000313" key="10">
    <source>
        <dbReference type="Proteomes" id="UP000238730"/>
    </source>
</evidence>
<keyword evidence="2 6" id="KW-0349">Heme</keyword>
<comment type="caution">
    <text evidence="9">The sequence shown here is derived from an EMBL/GenBank/DDBJ whole genome shotgun (WGS) entry which is preliminary data.</text>
</comment>
<dbReference type="PROSITE" id="PS51007">
    <property type="entry name" value="CYTC"/>
    <property type="match status" value="1"/>
</dbReference>
<dbReference type="EMBL" id="MSCJ01000001">
    <property type="protein sequence ID" value="PQJ66691.1"/>
    <property type="molecule type" value="Genomic_DNA"/>
</dbReference>
<keyword evidence="5 6" id="KW-0408">Iron</keyword>
<protein>
    <submittedName>
        <fullName evidence="9">Cytochrome C</fullName>
    </submittedName>
</protein>
<evidence type="ECO:0000259" key="8">
    <source>
        <dbReference type="PROSITE" id="PS51007"/>
    </source>
</evidence>
<keyword evidence="4" id="KW-0249">Electron transport</keyword>
<dbReference type="OrthoDB" id="9796421at2"/>
<sequence length="120" mass="13309">MSLILSIKRFLFVVLVVTPLVSTADEMTPEQQFEIGKQKALVCITCHGADGISATGTYPNLQGQKQQYLVAALKAYKQNQRVDGLAILMQGYAKDLSDQDMKDLAYYFSTVKTDTSHQSQ</sequence>
<dbReference type="PANTHER" id="PTHR33751:SF9">
    <property type="entry name" value="CYTOCHROME C4"/>
    <property type="match status" value="1"/>
</dbReference>
<reference evidence="9 10" key="1">
    <citation type="submission" date="2016-12" db="EMBL/GenBank/DDBJ databases">
        <title>Diversity of luminous bacteria.</title>
        <authorList>
            <person name="Yoshizawa S."/>
            <person name="Kogure K."/>
        </authorList>
    </citation>
    <scope>NUCLEOTIDE SEQUENCE [LARGE SCALE GENOMIC DNA]</scope>
    <source>
        <strain evidence="9 10">LC1-200</strain>
    </source>
</reference>
<keyword evidence="3 6" id="KW-0479">Metal-binding</keyword>
<evidence type="ECO:0000256" key="7">
    <source>
        <dbReference type="SAM" id="SignalP"/>
    </source>
</evidence>
<dbReference type="PANTHER" id="PTHR33751">
    <property type="entry name" value="CBB3-TYPE CYTOCHROME C OXIDASE SUBUNIT FIXP"/>
    <property type="match status" value="1"/>
</dbReference>
<evidence type="ECO:0000256" key="5">
    <source>
        <dbReference type="ARBA" id="ARBA00023004"/>
    </source>
</evidence>
<evidence type="ECO:0000313" key="9">
    <source>
        <dbReference type="EMBL" id="PQJ66691.1"/>
    </source>
</evidence>
<feature type="domain" description="Cytochrome c" evidence="8">
    <location>
        <begin position="24"/>
        <end position="112"/>
    </location>
</feature>
<evidence type="ECO:0000256" key="4">
    <source>
        <dbReference type="ARBA" id="ARBA00022982"/>
    </source>
</evidence>
<dbReference type="RefSeq" id="WP_105060026.1">
    <property type="nucleotide sequence ID" value="NZ_MSCJ01000001.1"/>
</dbReference>
<name>A0A2S7VX98_PHOAN</name>
<dbReference type="SUPFAM" id="SSF46626">
    <property type="entry name" value="Cytochrome c"/>
    <property type="match status" value="1"/>
</dbReference>
<dbReference type="InterPro" id="IPR009056">
    <property type="entry name" value="Cyt_c-like_dom"/>
</dbReference>
<dbReference type="InterPro" id="IPR036909">
    <property type="entry name" value="Cyt_c-like_dom_sf"/>
</dbReference>
<dbReference type="Gene3D" id="1.10.760.10">
    <property type="entry name" value="Cytochrome c-like domain"/>
    <property type="match status" value="1"/>
</dbReference>
<evidence type="ECO:0000256" key="2">
    <source>
        <dbReference type="ARBA" id="ARBA00022617"/>
    </source>
</evidence>